<accession>A0ABQ4EEL6</accession>
<feature type="domain" description="Reverse transcriptase" evidence="1">
    <location>
        <begin position="48"/>
        <end position="267"/>
    </location>
</feature>
<dbReference type="Pfam" id="PF00078">
    <property type="entry name" value="RVT_1"/>
    <property type="match status" value="1"/>
</dbReference>
<dbReference type="Proteomes" id="UP000646749">
    <property type="component" value="Unassembled WGS sequence"/>
</dbReference>
<dbReference type="CDD" id="cd01646">
    <property type="entry name" value="RT_Bac_retron_I"/>
    <property type="match status" value="1"/>
</dbReference>
<comment type="caution">
    <text evidence="2">The sequence shown here is derived from an EMBL/GenBank/DDBJ whole genome shotgun (WGS) entry which is preliminary data.</text>
</comment>
<proteinExistence type="predicted"/>
<name>A0ABQ4EEL6_9ACTN</name>
<dbReference type="InterPro" id="IPR051083">
    <property type="entry name" value="GrpII_Intron_Splice-Mob/Def"/>
</dbReference>
<dbReference type="SUPFAM" id="SSF56672">
    <property type="entry name" value="DNA/RNA polymerases"/>
    <property type="match status" value="1"/>
</dbReference>
<evidence type="ECO:0000259" key="1">
    <source>
        <dbReference type="PROSITE" id="PS50878"/>
    </source>
</evidence>
<dbReference type="PANTHER" id="PTHR34047:SF8">
    <property type="entry name" value="PROTEIN YKFC"/>
    <property type="match status" value="1"/>
</dbReference>
<dbReference type="InterPro" id="IPR043502">
    <property type="entry name" value="DNA/RNA_pol_sf"/>
</dbReference>
<dbReference type="InterPro" id="IPR000477">
    <property type="entry name" value="RT_dom"/>
</dbReference>
<reference evidence="2 3" key="1">
    <citation type="submission" date="2021-01" db="EMBL/GenBank/DDBJ databases">
        <title>Whole genome shotgun sequence of Plantactinospora endophytica NBRC 110450.</title>
        <authorList>
            <person name="Komaki H."/>
            <person name="Tamura T."/>
        </authorList>
    </citation>
    <scope>NUCLEOTIDE SEQUENCE [LARGE SCALE GENOMIC DNA]</scope>
    <source>
        <strain evidence="2 3">NBRC 110450</strain>
    </source>
</reference>
<organism evidence="2 3">
    <name type="scientific">Plantactinospora endophytica</name>
    <dbReference type="NCBI Taxonomy" id="673535"/>
    <lineage>
        <taxon>Bacteria</taxon>
        <taxon>Bacillati</taxon>
        <taxon>Actinomycetota</taxon>
        <taxon>Actinomycetes</taxon>
        <taxon>Micromonosporales</taxon>
        <taxon>Micromonosporaceae</taxon>
        <taxon>Plantactinospora</taxon>
    </lineage>
</organism>
<evidence type="ECO:0000313" key="2">
    <source>
        <dbReference type="EMBL" id="GIG93171.1"/>
    </source>
</evidence>
<dbReference type="EMBL" id="BONW01000052">
    <property type="protein sequence ID" value="GIG93171.1"/>
    <property type="molecule type" value="Genomic_DNA"/>
</dbReference>
<gene>
    <name evidence="2" type="ORF">Pen02_81070</name>
</gene>
<protein>
    <recommendedName>
        <fullName evidence="1">Reverse transcriptase domain-containing protein</fullName>
    </recommendedName>
</protein>
<keyword evidence="3" id="KW-1185">Reference proteome</keyword>
<evidence type="ECO:0000313" key="3">
    <source>
        <dbReference type="Proteomes" id="UP000646749"/>
    </source>
</evidence>
<sequence>MVEIDPTLLQGIDLAGSLDREIDKPPRMLPQNGALQALSQRRPKAATWVQQVVGGRFTPSTEETVAVSKINHGVRPVAVWDLPTRVLYGALAMHLEPSLPSVDRGQTQWAAFRRAPLEYDGSYIIATDIASCYQYIDHNLLMDELLIQVGEHAAVNTLRDLLSTTQGRTYGIPQQSAASDLLAEALLDRLERVLVRRGIQAGRYNDDFRFTCRSWSDAIRAIEIFSEETRRLGLTMNDLKTLTWKRSTYQRSLDEAEDLRKQIAADAQYDLTLIEYDPYGDEVVSQPPDPTDVDREAAARIVERWAKVGGRSQIAARRVKEHRALLDLLSSALATLETEPTTDSELLKHLMLILRFARQMTPAVCRYLAGRTDPAPVIAAFDKLLTSRAYLNDWQSWWLQSAIASNPAFGTGDGAKRRIEWVHEAFGAQAPTPRAYAALTLARHGQINADELLRLYDRTGATARPLLVAAIALTKPPNRISKAVTQDNPLHRWVYEWAPTGA</sequence>
<dbReference type="PANTHER" id="PTHR34047">
    <property type="entry name" value="NUCLEAR INTRON MATURASE 1, MITOCHONDRIAL-RELATED"/>
    <property type="match status" value="1"/>
</dbReference>
<dbReference type="PROSITE" id="PS50878">
    <property type="entry name" value="RT_POL"/>
    <property type="match status" value="1"/>
</dbReference>